<dbReference type="EMBL" id="BPQB01000038">
    <property type="protein sequence ID" value="GJE94167.1"/>
    <property type="molecule type" value="Genomic_DNA"/>
</dbReference>
<dbReference type="AlphaFoldDB" id="A0A9P3LHI2"/>
<keyword evidence="2" id="KW-1185">Reference proteome</keyword>
<comment type="caution">
    <text evidence="1">The sequence shown here is derived from an EMBL/GenBank/DDBJ whole genome shotgun (WGS) entry which is preliminary data.</text>
</comment>
<accession>A0A9P3LHI2</accession>
<organism evidence="1 2">
    <name type="scientific">Phanerochaete sordida</name>
    <dbReference type="NCBI Taxonomy" id="48140"/>
    <lineage>
        <taxon>Eukaryota</taxon>
        <taxon>Fungi</taxon>
        <taxon>Dikarya</taxon>
        <taxon>Basidiomycota</taxon>
        <taxon>Agaricomycotina</taxon>
        <taxon>Agaricomycetes</taxon>
        <taxon>Polyporales</taxon>
        <taxon>Phanerochaetaceae</taxon>
        <taxon>Phanerochaete</taxon>
    </lineage>
</organism>
<sequence>MEHIDIGHPDACELVSHAIQRLTLSFTFSSISFRWLRLDGRANTRTLLAHCGPALTSLSLNLSAFYNDDKGEGANVPDFGVRHCPNLARVALGLADPLESWGVLKRVLVQLFAAGERTRCIELQLALPPSALAHVGAFDEVLAPYVPERVGTVRILAKLSAGNAEAGALEAVARPLSGWEQEIVRERLPSVSKGVLCF</sequence>
<proteinExistence type="predicted"/>
<gene>
    <name evidence="1" type="ORF">PsYK624_103350</name>
</gene>
<name>A0A9P3LHI2_9APHY</name>
<evidence type="ECO:0000313" key="1">
    <source>
        <dbReference type="EMBL" id="GJE94167.1"/>
    </source>
</evidence>
<protein>
    <submittedName>
        <fullName evidence="1">Uncharacterized protein</fullName>
    </submittedName>
</protein>
<reference evidence="1 2" key="1">
    <citation type="submission" date="2021-08" db="EMBL/GenBank/DDBJ databases">
        <title>Draft Genome Sequence of Phanerochaete sordida strain YK-624.</title>
        <authorList>
            <person name="Mori T."/>
            <person name="Dohra H."/>
            <person name="Suzuki T."/>
            <person name="Kawagishi H."/>
            <person name="Hirai H."/>
        </authorList>
    </citation>
    <scope>NUCLEOTIDE SEQUENCE [LARGE SCALE GENOMIC DNA]</scope>
    <source>
        <strain evidence="1 2">YK-624</strain>
    </source>
</reference>
<evidence type="ECO:0000313" key="2">
    <source>
        <dbReference type="Proteomes" id="UP000703269"/>
    </source>
</evidence>
<dbReference type="Proteomes" id="UP000703269">
    <property type="component" value="Unassembled WGS sequence"/>
</dbReference>